<organism evidence="11 12">
    <name type="scientific">Steinernema hermaphroditum</name>
    <dbReference type="NCBI Taxonomy" id="289476"/>
    <lineage>
        <taxon>Eukaryota</taxon>
        <taxon>Metazoa</taxon>
        <taxon>Ecdysozoa</taxon>
        <taxon>Nematoda</taxon>
        <taxon>Chromadorea</taxon>
        <taxon>Rhabditida</taxon>
        <taxon>Tylenchina</taxon>
        <taxon>Panagrolaimomorpha</taxon>
        <taxon>Strongyloidoidea</taxon>
        <taxon>Steinernematidae</taxon>
        <taxon>Steinernema</taxon>
    </lineage>
</organism>
<evidence type="ECO:0000256" key="5">
    <source>
        <dbReference type="ARBA" id="ARBA00022777"/>
    </source>
</evidence>
<dbReference type="GO" id="GO:0106310">
    <property type="term" value="F:protein serine kinase activity"/>
    <property type="evidence" value="ECO:0007669"/>
    <property type="project" value="UniProtKB-UniRule"/>
</dbReference>
<dbReference type="Gene3D" id="1.10.510.10">
    <property type="entry name" value="Transferase(Phosphotransferase) domain 1"/>
    <property type="match status" value="1"/>
</dbReference>
<evidence type="ECO:0000256" key="4">
    <source>
        <dbReference type="ARBA" id="ARBA00022741"/>
    </source>
</evidence>
<evidence type="ECO:0000256" key="3">
    <source>
        <dbReference type="ARBA" id="ARBA00022679"/>
    </source>
</evidence>
<evidence type="ECO:0000256" key="1">
    <source>
        <dbReference type="ARBA" id="ARBA00022527"/>
    </source>
</evidence>
<dbReference type="Proteomes" id="UP001175271">
    <property type="component" value="Unassembled WGS sequence"/>
</dbReference>
<comment type="catalytic activity">
    <reaction evidence="7">
        <text>L-threonyl-[protein] + ATP = O-phospho-L-threonyl-[protein] + ADP + H(+)</text>
        <dbReference type="Rhea" id="RHEA:46608"/>
        <dbReference type="Rhea" id="RHEA-COMP:11060"/>
        <dbReference type="Rhea" id="RHEA-COMP:11605"/>
        <dbReference type="ChEBI" id="CHEBI:15378"/>
        <dbReference type="ChEBI" id="CHEBI:30013"/>
        <dbReference type="ChEBI" id="CHEBI:30616"/>
        <dbReference type="ChEBI" id="CHEBI:61977"/>
        <dbReference type="ChEBI" id="CHEBI:456216"/>
        <dbReference type="EC" id="2.7.11.24"/>
    </reaction>
</comment>
<keyword evidence="4 9" id="KW-0547">Nucleotide-binding</keyword>
<reference evidence="11" key="1">
    <citation type="submission" date="2023-06" db="EMBL/GenBank/DDBJ databases">
        <title>Genomic analysis of the entomopathogenic nematode Steinernema hermaphroditum.</title>
        <authorList>
            <person name="Schwarz E.M."/>
            <person name="Heppert J.K."/>
            <person name="Baniya A."/>
            <person name="Schwartz H.T."/>
            <person name="Tan C.-H."/>
            <person name="Antoshechkin I."/>
            <person name="Sternberg P.W."/>
            <person name="Goodrich-Blair H."/>
            <person name="Dillman A.R."/>
        </authorList>
    </citation>
    <scope>NUCLEOTIDE SEQUENCE</scope>
    <source>
        <strain evidence="11">PS9179</strain>
        <tissue evidence="11">Whole animal</tissue>
    </source>
</reference>
<dbReference type="PRINTS" id="PR01772">
    <property type="entry name" value="JNKMAPKINASE"/>
</dbReference>
<name>A0AA39LWG3_9BILA</name>
<keyword evidence="9" id="KW-0460">Magnesium</keyword>
<dbReference type="InterPro" id="IPR008351">
    <property type="entry name" value="MAPK_JNK"/>
</dbReference>
<dbReference type="PROSITE" id="PS50011">
    <property type="entry name" value="PROTEIN_KINASE_DOM"/>
    <property type="match status" value="1"/>
</dbReference>
<dbReference type="PANTHER" id="PTHR24055">
    <property type="entry name" value="MITOGEN-ACTIVATED PROTEIN KINASE"/>
    <property type="match status" value="1"/>
</dbReference>
<evidence type="ECO:0000256" key="6">
    <source>
        <dbReference type="ARBA" id="ARBA00022840"/>
    </source>
</evidence>
<keyword evidence="5 9" id="KW-0418">Kinase</keyword>
<dbReference type="GO" id="GO:0005524">
    <property type="term" value="F:ATP binding"/>
    <property type="evidence" value="ECO:0007669"/>
    <property type="project" value="UniProtKB-UniRule"/>
</dbReference>
<keyword evidence="3 9" id="KW-0808">Transferase</keyword>
<comment type="catalytic activity">
    <reaction evidence="8">
        <text>L-seryl-[protein] + ATP = O-phospho-L-seryl-[protein] + ADP + H(+)</text>
        <dbReference type="Rhea" id="RHEA:17989"/>
        <dbReference type="Rhea" id="RHEA-COMP:9863"/>
        <dbReference type="Rhea" id="RHEA-COMP:11604"/>
        <dbReference type="ChEBI" id="CHEBI:15378"/>
        <dbReference type="ChEBI" id="CHEBI:29999"/>
        <dbReference type="ChEBI" id="CHEBI:30616"/>
        <dbReference type="ChEBI" id="CHEBI:83421"/>
        <dbReference type="ChEBI" id="CHEBI:456216"/>
        <dbReference type="EC" id="2.7.11.24"/>
    </reaction>
</comment>
<evidence type="ECO:0000256" key="7">
    <source>
        <dbReference type="ARBA" id="ARBA00047592"/>
    </source>
</evidence>
<dbReference type="GO" id="GO:0004707">
    <property type="term" value="F:MAP kinase activity"/>
    <property type="evidence" value="ECO:0007669"/>
    <property type="project" value="UniProtKB-UniRule"/>
</dbReference>
<dbReference type="AlphaFoldDB" id="A0AA39LWG3"/>
<dbReference type="Pfam" id="PF00069">
    <property type="entry name" value="Pkinase"/>
    <property type="match status" value="1"/>
</dbReference>
<evidence type="ECO:0000259" key="10">
    <source>
        <dbReference type="PROSITE" id="PS50011"/>
    </source>
</evidence>
<keyword evidence="1 9" id="KW-0723">Serine/threonine-protein kinase</keyword>
<evidence type="ECO:0000256" key="8">
    <source>
        <dbReference type="ARBA" id="ARBA00048312"/>
    </source>
</evidence>
<comment type="cofactor">
    <cofactor evidence="9">
        <name>Mg(2+)</name>
        <dbReference type="ChEBI" id="CHEBI:18420"/>
    </cofactor>
</comment>
<gene>
    <name evidence="11" type="ORF">QR680_006378</name>
</gene>
<dbReference type="SMART" id="SM00220">
    <property type="entry name" value="S_TKc"/>
    <property type="match status" value="1"/>
</dbReference>
<comment type="caution">
    <text evidence="11">The sequence shown here is derived from an EMBL/GenBank/DDBJ whole genome shotgun (WGS) entry which is preliminary data.</text>
</comment>
<feature type="domain" description="Protein kinase" evidence="10">
    <location>
        <begin position="40"/>
        <end position="345"/>
    </location>
</feature>
<keyword evidence="2 9" id="KW-0597">Phosphoprotein</keyword>
<keyword evidence="12" id="KW-1185">Reference proteome</keyword>
<proteinExistence type="inferred from homology"/>
<protein>
    <recommendedName>
        <fullName evidence="9">Stress-activated protein kinase JNK</fullName>
        <ecNumber evidence="9">2.7.11.24</ecNumber>
    </recommendedName>
</protein>
<comment type="subcellular location">
    <subcellularLocation>
        <location evidence="9">Cytoplasm</location>
    </subcellularLocation>
</comment>
<evidence type="ECO:0000256" key="2">
    <source>
        <dbReference type="ARBA" id="ARBA00022553"/>
    </source>
</evidence>
<comment type="similarity">
    <text evidence="9">Belongs to the protein kinase superfamily. CMGC Ser/Thr protein kinase family. MAP kinase subfamily.</text>
</comment>
<dbReference type="FunFam" id="1.10.510.10:FF:000624">
    <property type="entry name" value="Mitogen-activated protein kinase"/>
    <property type="match status" value="1"/>
</dbReference>
<dbReference type="SUPFAM" id="SSF56112">
    <property type="entry name" value="Protein kinase-like (PK-like)"/>
    <property type="match status" value="1"/>
</dbReference>
<evidence type="ECO:0000313" key="11">
    <source>
        <dbReference type="EMBL" id="KAK0412741.1"/>
    </source>
</evidence>
<sequence>MTEMSAENKKLDLKGNGHERSNFYEFFLTPTITAIFLHRYTDIRVMSSNSRGIIFSSVDIKTNIPVAIKYLNHTFESAELAKHTYREISLLLKANHKNIVQMVNLLSPQICVGSSQKNFDVYIVLEKVSHTLTHVINLARVGKNILTHKHISFIVYQILCAVKYLHDSNIMHRDLKPDNIGVNDRGCVVKLLDFGLSRAETHHVKHSPYVVTRFYRAPEIVLGINYTKKVDVWSIGCVLAEMLLKKPMFPGEHYFLQWNTIVRVLGKPGGAFLNRLEGKTREYALSAGPQSGIRMEELFPEKTCSFPGDQEPLNLQHAIDFMRKILVIDDTDRYDVCQALEHVYVSYWKNDSETNVTPIALEEMLSDEELIKDTEMSVESYRSKIENQLVEYKRDHDVYHG</sequence>
<dbReference type="InterPro" id="IPR050117">
    <property type="entry name" value="MAPK"/>
</dbReference>
<dbReference type="GO" id="GO:0005737">
    <property type="term" value="C:cytoplasm"/>
    <property type="evidence" value="ECO:0007669"/>
    <property type="project" value="UniProtKB-SubCell"/>
</dbReference>
<dbReference type="InterPro" id="IPR000719">
    <property type="entry name" value="Prot_kinase_dom"/>
</dbReference>
<dbReference type="EMBL" id="JAUCMV010000003">
    <property type="protein sequence ID" value="KAK0412741.1"/>
    <property type="molecule type" value="Genomic_DNA"/>
</dbReference>
<dbReference type="EC" id="2.7.11.24" evidence="9"/>
<accession>A0AA39LWG3</accession>
<evidence type="ECO:0000256" key="9">
    <source>
        <dbReference type="RuleBase" id="RU368052"/>
    </source>
</evidence>
<dbReference type="Gene3D" id="3.30.200.20">
    <property type="entry name" value="Phosphorylase Kinase, domain 1"/>
    <property type="match status" value="1"/>
</dbReference>
<dbReference type="InterPro" id="IPR011009">
    <property type="entry name" value="Kinase-like_dom_sf"/>
</dbReference>
<keyword evidence="6 9" id="KW-0067">ATP-binding</keyword>
<comment type="function">
    <text evidence="9">Responds to activation by environmental stress and pro-inflammatory cytokines by phosphorylating a number of transcription factors, and thus regulates transcriptional activity.</text>
</comment>
<evidence type="ECO:0000313" key="12">
    <source>
        <dbReference type="Proteomes" id="UP001175271"/>
    </source>
</evidence>